<organism evidence="4 5">
    <name type="scientific">Catellatospora bangladeshensis</name>
    <dbReference type="NCBI Taxonomy" id="310355"/>
    <lineage>
        <taxon>Bacteria</taxon>
        <taxon>Bacillati</taxon>
        <taxon>Actinomycetota</taxon>
        <taxon>Actinomycetes</taxon>
        <taxon>Micromonosporales</taxon>
        <taxon>Micromonosporaceae</taxon>
        <taxon>Catellatospora</taxon>
    </lineage>
</organism>
<dbReference type="Gene3D" id="1.20.1260.10">
    <property type="match status" value="1"/>
</dbReference>
<evidence type="ECO:0000256" key="2">
    <source>
        <dbReference type="SAM" id="SignalP"/>
    </source>
</evidence>
<feature type="chain" id="PRO_5039588451" evidence="2">
    <location>
        <begin position="25"/>
        <end position="199"/>
    </location>
</feature>
<comment type="caution">
    <text evidence="4">The sequence shown here is derived from an EMBL/GenBank/DDBJ whole genome shotgun (WGS) entry which is preliminary data.</text>
</comment>
<dbReference type="RefSeq" id="WP_203744288.1">
    <property type="nucleotide sequence ID" value="NZ_BONF01000010.1"/>
</dbReference>
<dbReference type="EMBL" id="BONF01000010">
    <property type="protein sequence ID" value="GIF80550.1"/>
    <property type="molecule type" value="Genomic_DNA"/>
</dbReference>
<dbReference type="PANTHER" id="PTHR36933:SF1">
    <property type="entry name" value="SLL0788 PROTEIN"/>
    <property type="match status" value="1"/>
</dbReference>
<evidence type="ECO:0000259" key="3">
    <source>
        <dbReference type="Pfam" id="PF03713"/>
    </source>
</evidence>
<evidence type="ECO:0000256" key="1">
    <source>
        <dbReference type="SAM" id="MobiDB-lite"/>
    </source>
</evidence>
<feature type="domain" description="DUF305" evidence="3">
    <location>
        <begin position="51"/>
        <end position="196"/>
    </location>
</feature>
<feature type="region of interest" description="Disordered" evidence="1">
    <location>
        <begin position="24"/>
        <end position="44"/>
    </location>
</feature>
<name>A0A8J3JKC3_9ACTN</name>
<protein>
    <submittedName>
        <fullName evidence="4">DUF305 domain-containing protein</fullName>
    </submittedName>
</protein>
<gene>
    <name evidence="4" type="ORF">Cba03nite_18990</name>
</gene>
<dbReference type="InterPro" id="IPR012347">
    <property type="entry name" value="Ferritin-like"/>
</dbReference>
<dbReference type="InterPro" id="IPR005183">
    <property type="entry name" value="DUF305_CopM-like"/>
</dbReference>
<dbReference type="AlphaFoldDB" id="A0A8J3JKC3"/>
<proteinExistence type="predicted"/>
<keyword evidence="2" id="KW-0732">Signal</keyword>
<feature type="signal peptide" evidence="2">
    <location>
        <begin position="1"/>
        <end position="24"/>
    </location>
</feature>
<dbReference type="Proteomes" id="UP000601223">
    <property type="component" value="Unassembled WGS sequence"/>
</dbReference>
<reference evidence="4 5" key="1">
    <citation type="submission" date="2021-01" db="EMBL/GenBank/DDBJ databases">
        <title>Whole genome shotgun sequence of Catellatospora bangladeshensis NBRC 107357.</title>
        <authorList>
            <person name="Komaki H."/>
            <person name="Tamura T."/>
        </authorList>
    </citation>
    <scope>NUCLEOTIDE SEQUENCE [LARGE SCALE GENOMIC DNA]</scope>
    <source>
        <strain evidence="4 5">NBRC 107357</strain>
    </source>
</reference>
<dbReference type="Pfam" id="PF03713">
    <property type="entry name" value="DUF305"/>
    <property type="match status" value="1"/>
</dbReference>
<evidence type="ECO:0000313" key="4">
    <source>
        <dbReference type="EMBL" id="GIF80550.1"/>
    </source>
</evidence>
<feature type="compositionally biased region" description="Low complexity" evidence="1">
    <location>
        <begin position="24"/>
        <end position="41"/>
    </location>
</feature>
<dbReference type="PANTHER" id="PTHR36933">
    <property type="entry name" value="SLL0788 PROTEIN"/>
    <property type="match status" value="1"/>
</dbReference>
<sequence>MKRFLALAAVAALLAGCDAPPGVATAPAPAASPAGSAPPAVNESGGHNATDVMFLQMMAAQYAPAAELLKVAAERSRNQQVRDLAAAMDVTQADELKTVQGWLTGWQEPLVPDANPDVHAAHGGLPATGAEEVKALRAAKDADFDQVLLNLLIGHQHQAVEYARLELSGGANPQVLEFATRVDSSRTAQVKMMLELVSG</sequence>
<dbReference type="PROSITE" id="PS51257">
    <property type="entry name" value="PROKAR_LIPOPROTEIN"/>
    <property type="match status" value="1"/>
</dbReference>
<keyword evidence="5" id="KW-1185">Reference proteome</keyword>
<evidence type="ECO:0000313" key="5">
    <source>
        <dbReference type="Proteomes" id="UP000601223"/>
    </source>
</evidence>
<accession>A0A8J3JKC3</accession>